<feature type="domain" description="AB hydrolase-1" evidence="1">
    <location>
        <begin position="43"/>
        <end position="223"/>
    </location>
</feature>
<dbReference type="AlphaFoldDB" id="A0A975EPV6"/>
<dbReference type="KEGG" id="cact:HZ995_11335"/>
<dbReference type="PRINTS" id="PR00111">
    <property type="entry name" value="ABHYDROLASE"/>
</dbReference>
<dbReference type="InterPro" id="IPR050266">
    <property type="entry name" value="AB_hydrolase_sf"/>
</dbReference>
<accession>A0A975EPV6</accession>
<dbReference type="PANTHER" id="PTHR43798:SF29">
    <property type="entry name" value="AB HYDROLASE-1 DOMAIN-CONTAINING PROTEIN"/>
    <property type="match status" value="1"/>
</dbReference>
<dbReference type="SUPFAM" id="SSF53474">
    <property type="entry name" value="alpha/beta-Hydrolases"/>
    <property type="match status" value="1"/>
</dbReference>
<organism evidence="2 3">
    <name type="scientific">Cognatishimia activa</name>
    <dbReference type="NCBI Taxonomy" id="1715691"/>
    <lineage>
        <taxon>Bacteria</taxon>
        <taxon>Pseudomonadati</taxon>
        <taxon>Pseudomonadota</taxon>
        <taxon>Alphaproteobacteria</taxon>
        <taxon>Rhodobacterales</taxon>
        <taxon>Paracoccaceae</taxon>
        <taxon>Cognatishimia</taxon>
    </lineage>
</organism>
<proteinExistence type="predicted"/>
<protein>
    <submittedName>
        <fullName evidence="2">Alpha/beta fold hydrolase</fullName>
    </submittedName>
</protein>
<evidence type="ECO:0000259" key="1">
    <source>
        <dbReference type="Pfam" id="PF12697"/>
    </source>
</evidence>
<gene>
    <name evidence="2" type="ORF">HZ995_11335</name>
</gene>
<dbReference type="GO" id="GO:0016787">
    <property type="term" value="F:hydrolase activity"/>
    <property type="evidence" value="ECO:0007669"/>
    <property type="project" value="UniProtKB-KW"/>
</dbReference>
<dbReference type="EMBL" id="CP060010">
    <property type="protein sequence ID" value="QTN35076.1"/>
    <property type="molecule type" value="Genomic_DNA"/>
</dbReference>
<dbReference type="RefSeq" id="WP_209355762.1">
    <property type="nucleotide sequence ID" value="NZ_CP060010.1"/>
</dbReference>
<keyword evidence="2" id="KW-0378">Hydrolase</keyword>
<dbReference type="Gene3D" id="3.40.50.1820">
    <property type="entry name" value="alpha/beta hydrolase"/>
    <property type="match status" value="1"/>
</dbReference>
<evidence type="ECO:0000313" key="3">
    <source>
        <dbReference type="Proteomes" id="UP000665026"/>
    </source>
</evidence>
<evidence type="ECO:0000313" key="2">
    <source>
        <dbReference type="EMBL" id="QTN35076.1"/>
    </source>
</evidence>
<name>A0A975EPV6_9RHOB</name>
<sequence length="231" mass="25576">MTPLVLIPGMMCDARLFGPQVDAFSMDYDLIFASITEEASVTKLAERVLSQAPERFAVAGLSMGGIVAMEMMRIAPQRIERIALMDTNPMAETEQVKAGRIPQMMAVREGRLASVMRDEMKPKYLAPGPGRKDVLDLCMKMALGIGPHAFLRQSRALMDRPDQTETLRGSTIPSLILCGRYDKLCPITRHEYMASLMPHADFEVIEDAGHLPTLENPDATNQALARWLEAA</sequence>
<dbReference type="PANTHER" id="PTHR43798">
    <property type="entry name" value="MONOACYLGLYCEROL LIPASE"/>
    <property type="match status" value="1"/>
</dbReference>
<dbReference type="InterPro" id="IPR000073">
    <property type="entry name" value="AB_hydrolase_1"/>
</dbReference>
<dbReference type="Proteomes" id="UP000665026">
    <property type="component" value="Chromosome"/>
</dbReference>
<reference evidence="2" key="1">
    <citation type="submission" date="2020-07" db="EMBL/GenBank/DDBJ databases">
        <title>Genome sequences of bacteria associated with the marine, planktonic diatom Thalassiosira profunda strain ECT2AJA-044.</title>
        <authorList>
            <person name="Gargas C.B."/>
            <person name="Roberts W.R."/>
            <person name="Alverson A.J."/>
        </authorList>
    </citation>
    <scope>NUCLEOTIDE SEQUENCE</scope>
    <source>
        <strain evidence="2">ECT2AJA-044</strain>
    </source>
</reference>
<dbReference type="InterPro" id="IPR029058">
    <property type="entry name" value="AB_hydrolase_fold"/>
</dbReference>
<dbReference type="Pfam" id="PF12697">
    <property type="entry name" value="Abhydrolase_6"/>
    <property type="match status" value="1"/>
</dbReference>